<reference evidence="1" key="1">
    <citation type="submission" date="2020-04" db="EMBL/GenBank/DDBJ databases">
        <title>A chromosome-scale assembly and high-density genetic map of the yellow drum (Nibea albiflora) genome.</title>
        <authorList>
            <person name="Xu D."/>
            <person name="Zhang W."/>
            <person name="Chen R."/>
            <person name="Tan P."/>
            <person name="Wang L."/>
            <person name="Song H."/>
            <person name="Tian L."/>
            <person name="Zhu Q."/>
            <person name="Wang B."/>
        </authorList>
    </citation>
    <scope>NUCLEOTIDE SEQUENCE</scope>
    <source>
        <strain evidence="1">ZJHYS-2018</strain>
    </source>
</reference>
<name>A0ACB7F5S4_NIBAL</name>
<protein>
    <submittedName>
        <fullName evidence="1">Uncharacterized protein</fullName>
    </submittedName>
</protein>
<accession>A0ACB7F5S4</accession>
<evidence type="ECO:0000313" key="2">
    <source>
        <dbReference type="Proteomes" id="UP000805704"/>
    </source>
</evidence>
<dbReference type="Proteomes" id="UP000805704">
    <property type="component" value="Chromosome 16"/>
</dbReference>
<evidence type="ECO:0000313" key="1">
    <source>
        <dbReference type="EMBL" id="KAG8009869.1"/>
    </source>
</evidence>
<organism evidence="1 2">
    <name type="scientific">Nibea albiflora</name>
    <name type="common">Yellow drum</name>
    <name type="synonym">Corvina albiflora</name>
    <dbReference type="NCBI Taxonomy" id="240163"/>
    <lineage>
        <taxon>Eukaryota</taxon>
        <taxon>Metazoa</taxon>
        <taxon>Chordata</taxon>
        <taxon>Craniata</taxon>
        <taxon>Vertebrata</taxon>
        <taxon>Euteleostomi</taxon>
        <taxon>Actinopterygii</taxon>
        <taxon>Neopterygii</taxon>
        <taxon>Teleostei</taxon>
        <taxon>Neoteleostei</taxon>
        <taxon>Acanthomorphata</taxon>
        <taxon>Eupercaria</taxon>
        <taxon>Sciaenidae</taxon>
        <taxon>Nibea</taxon>
    </lineage>
</organism>
<proteinExistence type="predicted"/>
<sequence length="140" mass="15060">MKESARKLQPEVVTLHCATEEKKGRDRSVPSGSWESLCSQHAEEAEGVRSCERLGDGVLSLALGGQLKLAFSAAPIEKAMPVNRAGSRPPSVFTVTVFVAVSVLNLSSQSLVAARGRTIHADALQGFLLKESFHLYPDDK</sequence>
<dbReference type="EMBL" id="CM024804">
    <property type="protein sequence ID" value="KAG8009869.1"/>
    <property type="molecule type" value="Genomic_DNA"/>
</dbReference>
<gene>
    <name evidence="1" type="ORF">GBF38_013926</name>
</gene>
<comment type="caution">
    <text evidence="1">The sequence shown here is derived from an EMBL/GenBank/DDBJ whole genome shotgun (WGS) entry which is preliminary data.</text>
</comment>
<keyword evidence="2" id="KW-1185">Reference proteome</keyword>